<keyword evidence="2" id="KW-1185">Reference proteome</keyword>
<organism evidence="1 2">
    <name type="scientific">Sphaerisporangium rhizosphaerae</name>
    <dbReference type="NCBI Taxonomy" id="2269375"/>
    <lineage>
        <taxon>Bacteria</taxon>
        <taxon>Bacillati</taxon>
        <taxon>Actinomycetota</taxon>
        <taxon>Actinomycetes</taxon>
        <taxon>Streptosporangiales</taxon>
        <taxon>Streptosporangiaceae</taxon>
        <taxon>Sphaerisporangium</taxon>
    </lineage>
</organism>
<name>A0ABW2PE83_9ACTN</name>
<sequence length="105" mass="11534">MLLRLRAAVDVMVERLRGQAGTWGSCASDFTRAVSMSPDIGAVIEHRPSGERRSVTKGLKGASIEWEEAGSDALRIPSTATPARRPMRWICATFERAALLHDIQE</sequence>
<dbReference type="EMBL" id="JBHTCG010000027">
    <property type="protein sequence ID" value="MFC7386540.1"/>
    <property type="molecule type" value="Genomic_DNA"/>
</dbReference>
<dbReference type="Proteomes" id="UP001596496">
    <property type="component" value="Unassembled WGS sequence"/>
</dbReference>
<proteinExistence type="predicted"/>
<comment type="caution">
    <text evidence="1">The sequence shown here is derived from an EMBL/GenBank/DDBJ whole genome shotgun (WGS) entry which is preliminary data.</text>
</comment>
<gene>
    <name evidence="1" type="ORF">ACFQSB_30330</name>
</gene>
<protein>
    <submittedName>
        <fullName evidence="1">Uncharacterized protein</fullName>
    </submittedName>
</protein>
<dbReference type="RefSeq" id="WP_380830268.1">
    <property type="nucleotide sequence ID" value="NZ_JBHTCG010000027.1"/>
</dbReference>
<evidence type="ECO:0000313" key="1">
    <source>
        <dbReference type="EMBL" id="MFC7386540.1"/>
    </source>
</evidence>
<accession>A0ABW2PE83</accession>
<evidence type="ECO:0000313" key="2">
    <source>
        <dbReference type="Proteomes" id="UP001596496"/>
    </source>
</evidence>
<reference evidence="2" key="1">
    <citation type="journal article" date="2019" name="Int. J. Syst. Evol. Microbiol.">
        <title>The Global Catalogue of Microorganisms (GCM) 10K type strain sequencing project: providing services to taxonomists for standard genome sequencing and annotation.</title>
        <authorList>
            <consortium name="The Broad Institute Genomics Platform"/>
            <consortium name="The Broad Institute Genome Sequencing Center for Infectious Disease"/>
            <person name="Wu L."/>
            <person name="Ma J."/>
        </authorList>
    </citation>
    <scope>NUCLEOTIDE SEQUENCE [LARGE SCALE GENOMIC DNA]</scope>
    <source>
        <strain evidence="2">CECT 7649</strain>
    </source>
</reference>